<gene>
    <name evidence="2" type="ORF">SAMN03080602_01045</name>
</gene>
<dbReference type="AlphaFoldDB" id="A0A1X7ITE6"/>
<dbReference type="InterPro" id="IPR045175">
    <property type="entry name" value="M28_fam"/>
</dbReference>
<evidence type="ECO:0000313" key="2">
    <source>
        <dbReference type="EMBL" id="SMG18202.1"/>
    </source>
</evidence>
<evidence type="ECO:0000313" key="3">
    <source>
        <dbReference type="Proteomes" id="UP000193420"/>
    </source>
</evidence>
<reference evidence="3" key="1">
    <citation type="submission" date="2017-04" db="EMBL/GenBank/DDBJ databases">
        <authorList>
            <person name="Varghese N."/>
            <person name="Submissions S."/>
        </authorList>
    </citation>
    <scope>NUCLEOTIDE SEQUENCE [LARGE SCALE GENOMIC DNA]</scope>
    <source>
        <strain evidence="3">DSM 19835</strain>
    </source>
</reference>
<evidence type="ECO:0000259" key="1">
    <source>
        <dbReference type="Pfam" id="PF04389"/>
    </source>
</evidence>
<feature type="domain" description="Peptidase M28" evidence="1">
    <location>
        <begin position="120"/>
        <end position="321"/>
    </location>
</feature>
<accession>A0A1X7ITE6</accession>
<dbReference type="Pfam" id="PF04389">
    <property type="entry name" value="Peptidase_M28"/>
    <property type="match status" value="1"/>
</dbReference>
<protein>
    <submittedName>
        <fullName evidence="2">Peptidase family M28</fullName>
    </submittedName>
</protein>
<proteinExistence type="predicted"/>
<sequence>MELYCQRNLRNRILMKNDNRNTFMKICVSYFLLCGLLNICQAQEDITTNELKGHITYLTSNKNLGRYPGGKINNRIVTYIRKDFKKSGIPPFLKTYKQPFLAQLRVKKGEMPKNAVETWNVIGFIDGNDPLLKNEYIVLGAHYDHLGMGGGPSSKSDKIGIHHGADDNASGTSALLEIGEMLMARRTELKRSVLLVAFGAEEQGLLGSKYFVDNPVVPLSQIKLMINMDMVGRLNDAKQVYMGGAGTFPGGVDLMKELGPPLGLSPVVHAGSVGGSDHVSFYKKNISVLGIHTGGHPQYHTPEDTVELINFEGQKQVCQYIFNAIMKVASSSYDMKFIPQGE</sequence>
<keyword evidence="3" id="KW-1185">Reference proteome</keyword>
<dbReference type="PANTHER" id="PTHR12147:SF26">
    <property type="entry name" value="PEPTIDASE M28 DOMAIN-CONTAINING PROTEIN"/>
    <property type="match status" value="1"/>
</dbReference>
<dbReference type="Proteomes" id="UP000193420">
    <property type="component" value="Unassembled WGS sequence"/>
</dbReference>
<dbReference type="EMBL" id="FXAO01000002">
    <property type="protein sequence ID" value="SMG18202.1"/>
    <property type="molecule type" value="Genomic_DNA"/>
</dbReference>
<organism evidence="2 3">
    <name type="scientific">Arenibacter troitsensis</name>
    <dbReference type="NCBI Taxonomy" id="188872"/>
    <lineage>
        <taxon>Bacteria</taxon>
        <taxon>Pseudomonadati</taxon>
        <taxon>Bacteroidota</taxon>
        <taxon>Flavobacteriia</taxon>
        <taxon>Flavobacteriales</taxon>
        <taxon>Flavobacteriaceae</taxon>
        <taxon>Arenibacter</taxon>
    </lineage>
</organism>
<dbReference type="PANTHER" id="PTHR12147">
    <property type="entry name" value="METALLOPEPTIDASE M28 FAMILY MEMBER"/>
    <property type="match status" value="1"/>
</dbReference>
<name>A0A1X7ITE6_9FLAO</name>
<dbReference type="GO" id="GO:0008235">
    <property type="term" value="F:metalloexopeptidase activity"/>
    <property type="evidence" value="ECO:0007669"/>
    <property type="project" value="InterPro"/>
</dbReference>
<dbReference type="STRING" id="188872.SAMN03080602_01045"/>
<dbReference type="Gene3D" id="3.40.630.10">
    <property type="entry name" value="Zn peptidases"/>
    <property type="match status" value="1"/>
</dbReference>
<dbReference type="SUPFAM" id="SSF53187">
    <property type="entry name" value="Zn-dependent exopeptidases"/>
    <property type="match status" value="1"/>
</dbReference>
<dbReference type="InterPro" id="IPR007484">
    <property type="entry name" value="Peptidase_M28"/>
</dbReference>
<dbReference type="GO" id="GO:0006508">
    <property type="term" value="P:proteolysis"/>
    <property type="evidence" value="ECO:0007669"/>
    <property type="project" value="InterPro"/>
</dbReference>